<gene>
    <name evidence="2" type="ORF">ACFPEN_33230</name>
</gene>
<accession>A0ABV9BUE9</accession>
<feature type="compositionally biased region" description="Low complexity" evidence="1">
    <location>
        <begin position="228"/>
        <end position="243"/>
    </location>
</feature>
<evidence type="ECO:0000313" key="3">
    <source>
        <dbReference type="Proteomes" id="UP001595990"/>
    </source>
</evidence>
<feature type="compositionally biased region" description="Basic and acidic residues" evidence="1">
    <location>
        <begin position="194"/>
        <end position="203"/>
    </location>
</feature>
<organism evidence="2 3">
    <name type="scientific">Streptomyces ehimensis</name>
    <dbReference type="NCBI Taxonomy" id="68195"/>
    <lineage>
        <taxon>Bacteria</taxon>
        <taxon>Bacillati</taxon>
        <taxon>Actinomycetota</taxon>
        <taxon>Actinomycetes</taxon>
        <taxon>Kitasatosporales</taxon>
        <taxon>Streptomycetaceae</taxon>
        <taxon>Streptomyces</taxon>
    </lineage>
</organism>
<sequence>MTNHQTNLSMELMGPENEGFYTSNLADWVPLCPQLRDSAVRLYWIMRALVIEKWGPVRKLSLAELCHLLPAKPAEPGEDIRPSSLSRIRTLLRELTAVGLITTPEGAPITTSSRAKASAGALRIRINDRPLAQYTGPRNAFAELEGVRAPAAQAAQEAATLEATRNTARPAAGQISDPQGSIPDPRGQISAPDPHADLHKDEPPLSLPAQSLRSSALPDAVGNSAGGTAAAARPRPSTRTSPSISPDLAAPLEPVPPLRAKTSARPKVVKTRVRRLPAGAQEVIAAIPPEVCRPGTQPWVGLRRAIADLLEGFPERGVPPRTAEQVIARMNRRWYSGRGPERSAKGYTAASDTDGDQPIRNPSSWLAAAILEQDCPAPDCEDGLLLTTTQPCPACQERRSEERAARQAVLNAAQRMAEESRVLKAARDEERRMLDEYYRQAVQEEQRERRRLSEAGVWGALLEHRLAVHMAKWRQRNQDAMTASGSRGARYSDRARDRDSADDSVERPDAG</sequence>
<evidence type="ECO:0000256" key="1">
    <source>
        <dbReference type="SAM" id="MobiDB-lite"/>
    </source>
</evidence>
<evidence type="ECO:0000313" key="2">
    <source>
        <dbReference type="EMBL" id="MFC4517757.1"/>
    </source>
</evidence>
<reference evidence="3" key="1">
    <citation type="journal article" date="2019" name="Int. J. Syst. Evol. Microbiol.">
        <title>The Global Catalogue of Microorganisms (GCM) 10K type strain sequencing project: providing services to taxonomists for standard genome sequencing and annotation.</title>
        <authorList>
            <consortium name="The Broad Institute Genomics Platform"/>
            <consortium name="The Broad Institute Genome Sequencing Center for Infectious Disease"/>
            <person name="Wu L."/>
            <person name="Ma J."/>
        </authorList>
    </citation>
    <scope>NUCLEOTIDE SEQUENCE [LARGE SCALE GENOMIC DNA]</scope>
    <source>
        <strain evidence="3">CECT 8064</strain>
    </source>
</reference>
<keyword evidence="3" id="KW-1185">Reference proteome</keyword>
<proteinExistence type="predicted"/>
<protein>
    <submittedName>
        <fullName evidence="2">Uncharacterized protein</fullName>
    </submittedName>
</protein>
<feature type="region of interest" description="Disordered" evidence="1">
    <location>
        <begin position="337"/>
        <end position="358"/>
    </location>
</feature>
<dbReference type="RefSeq" id="WP_417924235.1">
    <property type="nucleotide sequence ID" value="NZ_JBHSFS010000025.1"/>
</dbReference>
<feature type="region of interest" description="Disordered" evidence="1">
    <location>
        <begin position="474"/>
        <end position="511"/>
    </location>
</feature>
<comment type="caution">
    <text evidence="2">The sequence shown here is derived from an EMBL/GenBank/DDBJ whole genome shotgun (WGS) entry which is preliminary data.</text>
</comment>
<feature type="region of interest" description="Disordered" evidence="1">
    <location>
        <begin position="155"/>
        <end position="266"/>
    </location>
</feature>
<dbReference type="EMBL" id="JBHSFS010000025">
    <property type="protein sequence ID" value="MFC4517757.1"/>
    <property type="molecule type" value="Genomic_DNA"/>
</dbReference>
<feature type="compositionally biased region" description="Basic and acidic residues" evidence="1">
    <location>
        <begin position="490"/>
        <end position="511"/>
    </location>
</feature>
<feature type="compositionally biased region" description="Low complexity" evidence="1">
    <location>
        <begin position="155"/>
        <end position="164"/>
    </location>
</feature>
<dbReference type="Proteomes" id="UP001595990">
    <property type="component" value="Unassembled WGS sequence"/>
</dbReference>
<name>A0ABV9BUE9_9ACTN</name>